<evidence type="ECO:0000313" key="1">
    <source>
        <dbReference type="EMBL" id="RNA21179.1"/>
    </source>
</evidence>
<comment type="caution">
    <text evidence="1">The sequence shown here is derived from an EMBL/GenBank/DDBJ whole genome shotgun (WGS) entry which is preliminary data.</text>
</comment>
<reference evidence="1 2" key="1">
    <citation type="journal article" date="2018" name="Sci. Rep.">
        <title>Genomic signatures of local adaptation to the degree of environmental predictability in rotifers.</title>
        <authorList>
            <person name="Franch-Gras L."/>
            <person name="Hahn C."/>
            <person name="Garcia-Roger E.M."/>
            <person name="Carmona M.J."/>
            <person name="Serra M."/>
            <person name="Gomez A."/>
        </authorList>
    </citation>
    <scope>NUCLEOTIDE SEQUENCE [LARGE SCALE GENOMIC DNA]</scope>
    <source>
        <strain evidence="1">HYR1</strain>
    </source>
</reference>
<proteinExistence type="predicted"/>
<evidence type="ECO:0000313" key="2">
    <source>
        <dbReference type="Proteomes" id="UP000276133"/>
    </source>
</evidence>
<organism evidence="1 2">
    <name type="scientific">Brachionus plicatilis</name>
    <name type="common">Marine rotifer</name>
    <name type="synonym">Brachionus muelleri</name>
    <dbReference type="NCBI Taxonomy" id="10195"/>
    <lineage>
        <taxon>Eukaryota</taxon>
        <taxon>Metazoa</taxon>
        <taxon>Spiralia</taxon>
        <taxon>Gnathifera</taxon>
        <taxon>Rotifera</taxon>
        <taxon>Eurotatoria</taxon>
        <taxon>Monogononta</taxon>
        <taxon>Pseudotrocha</taxon>
        <taxon>Ploima</taxon>
        <taxon>Brachionidae</taxon>
        <taxon>Brachionus</taxon>
    </lineage>
</organism>
<accession>A0A3M7RCL5</accession>
<dbReference type="AlphaFoldDB" id="A0A3M7RCL5"/>
<sequence length="76" mass="8974">MAKYNKDPIAPKAKAGRKDIAKKCLDINSLFLTKINYFCNTGYDLHKNFYQYLLHLDQLREFFHNLTNLKSTLSKF</sequence>
<dbReference type="EMBL" id="REGN01003717">
    <property type="protein sequence ID" value="RNA21179.1"/>
    <property type="molecule type" value="Genomic_DNA"/>
</dbReference>
<dbReference type="Proteomes" id="UP000276133">
    <property type="component" value="Unassembled WGS sequence"/>
</dbReference>
<gene>
    <name evidence="1" type="ORF">BpHYR1_011256</name>
</gene>
<keyword evidence="2" id="KW-1185">Reference proteome</keyword>
<name>A0A3M7RCL5_BRAPC</name>
<protein>
    <submittedName>
        <fullName evidence="1">Uncharacterized protein</fullName>
    </submittedName>
</protein>